<evidence type="ECO:0000313" key="3">
    <source>
        <dbReference type="Proteomes" id="UP000824988"/>
    </source>
</evidence>
<evidence type="ECO:0000259" key="1">
    <source>
        <dbReference type="Pfam" id="PF18765"/>
    </source>
</evidence>
<keyword evidence="3" id="KW-1185">Reference proteome</keyword>
<dbReference type="CDD" id="cd05403">
    <property type="entry name" value="NT_KNTase_like"/>
    <property type="match status" value="1"/>
</dbReference>
<dbReference type="SUPFAM" id="SSF81301">
    <property type="entry name" value="Nucleotidyltransferase"/>
    <property type="match status" value="1"/>
</dbReference>
<dbReference type="Pfam" id="PF18765">
    <property type="entry name" value="Polbeta"/>
    <property type="match status" value="1"/>
</dbReference>
<feature type="domain" description="Polymerase beta nucleotidyltransferase" evidence="1">
    <location>
        <begin position="11"/>
        <end position="90"/>
    </location>
</feature>
<reference evidence="2" key="1">
    <citation type="submission" date="2019-06" db="EMBL/GenBank/DDBJ databases">
        <title>Complete genome sequence of Methylogaea oryzae strain JCM16910.</title>
        <authorList>
            <person name="Asakawa S."/>
        </authorList>
    </citation>
    <scope>NUCLEOTIDE SEQUENCE</scope>
    <source>
        <strain evidence="2">E10</strain>
    </source>
</reference>
<evidence type="ECO:0000313" key="2">
    <source>
        <dbReference type="EMBL" id="BBL70269.1"/>
    </source>
</evidence>
<dbReference type="RefSeq" id="WP_054773820.1">
    <property type="nucleotide sequence ID" value="NZ_AP019782.1"/>
</dbReference>
<dbReference type="Proteomes" id="UP000824988">
    <property type="component" value="Chromosome"/>
</dbReference>
<dbReference type="AlphaFoldDB" id="A0A8D4VN39"/>
<name>A0A8D4VN39_9GAMM</name>
<dbReference type="InterPro" id="IPR043519">
    <property type="entry name" value="NT_sf"/>
</dbReference>
<dbReference type="Gene3D" id="3.30.460.10">
    <property type="entry name" value="Beta Polymerase, domain 2"/>
    <property type="match status" value="1"/>
</dbReference>
<sequence length="93" mass="10131">MRLSETERQAIRSAVAARDPVATVFLFGSRADDAAKGGDIDLLVLSRSIDLMAKLDILGELHSRLGERRIDLAVYPDLSAPFARIARQNGVPL</sequence>
<organism evidence="2 3">
    <name type="scientific">Methylogaea oryzae</name>
    <dbReference type="NCBI Taxonomy" id="1295382"/>
    <lineage>
        <taxon>Bacteria</taxon>
        <taxon>Pseudomonadati</taxon>
        <taxon>Pseudomonadota</taxon>
        <taxon>Gammaproteobacteria</taxon>
        <taxon>Methylococcales</taxon>
        <taxon>Methylococcaceae</taxon>
        <taxon>Methylogaea</taxon>
    </lineage>
</organism>
<accession>A0A8D4VN39</accession>
<protein>
    <recommendedName>
        <fullName evidence="1">Polymerase beta nucleotidyltransferase domain-containing protein</fullName>
    </recommendedName>
</protein>
<dbReference type="EMBL" id="AP019782">
    <property type="protein sequence ID" value="BBL70269.1"/>
    <property type="molecule type" value="Genomic_DNA"/>
</dbReference>
<dbReference type="InterPro" id="IPR041633">
    <property type="entry name" value="Polbeta"/>
</dbReference>
<gene>
    <name evidence="2" type="ORF">MoryE10_08750</name>
</gene>
<dbReference type="KEGG" id="moz:MoryE10_08750"/>
<proteinExistence type="predicted"/>